<keyword evidence="2" id="KW-1185">Reference proteome</keyword>
<name>A0AAV5TS54_9BILA</name>
<organism evidence="1 2">
    <name type="scientific">Pristionchus entomophagus</name>
    <dbReference type="NCBI Taxonomy" id="358040"/>
    <lineage>
        <taxon>Eukaryota</taxon>
        <taxon>Metazoa</taxon>
        <taxon>Ecdysozoa</taxon>
        <taxon>Nematoda</taxon>
        <taxon>Chromadorea</taxon>
        <taxon>Rhabditida</taxon>
        <taxon>Rhabditina</taxon>
        <taxon>Diplogasteromorpha</taxon>
        <taxon>Diplogasteroidea</taxon>
        <taxon>Neodiplogasteridae</taxon>
        <taxon>Pristionchus</taxon>
    </lineage>
</organism>
<feature type="non-terminal residue" evidence="1">
    <location>
        <position position="82"/>
    </location>
</feature>
<dbReference type="AlphaFoldDB" id="A0AAV5TS54"/>
<dbReference type="EMBL" id="BTSX01000004">
    <property type="protein sequence ID" value="GMS97318.1"/>
    <property type="molecule type" value="Genomic_DNA"/>
</dbReference>
<comment type="caution">
    <text evidence="1">The sequence shown here is derived from an EMBL/GenBank/DDBJ whole genome shotgun (WGS) entry which is preliminary data.</text>
</comment>
<sequence>QLLRSLTPWRQKGVERTLIQHHIHRLSLESRLDCGLHLELERFPFRFLAVIDMPCASSSSDKYGNRIPFRFSSGIQIEEGTI</sequence>
<reference evidence="1" key="1">
    <citation type="submission" date="2023-10" db="EMBL/GenBank/DDBJ databases">
        <title>Genome assembly of Pristionchus species.</title>
        <authorList>
            <person name="Yoshida K."/>
            <person name="Sommer R.J."/>
        </authorList>
    </citation>
    <scope>NUCLEOTIDE SEQUENCE</scope>
    <source>
        <strain evidence="1">RS0144</strain>
    </source>
</reference>
<accession>A0AAV5TS54</accession>
<evidence type="ECO:0000313" key="2">
    <source>
        <dbReference type="Proteomes" id="UP001432027"/>
    </source>
</evidence>
<proteinExistence type="predicted"/>
<evidence type="ECO:0000313" key="1">
    <source>
        <dbReference type="EMBL" id="GMS97318.1"/>
    </source>
</evidence>
<feature type="non-terminal residue" evidence="1">
    <location>
        <position position="1"/>
    </location>
</feature>
<dbReference type="Proteomes" id="UP001432027">
    <property type="component" value="Unassembled WGS sequence"/>
</dbReference>
<gene>
    <name evidence="1" type="ORF">PENTCL1PPCAC_19493</name>
</gene>
<protein>
    <submittedName>
        <fullName evidence="1">Uncharacterized protein</fullName>
    </submittedName>
</protein>